<evidence type="ECO:0000256" key="10">
    <source>
        <dbReference type="ARBA" id="ARBA00022984"/>
    </source>
</evidence>
<keyword evidence="11" id="KW-0961">Cell wall biogenesis/degradation</keyword>
<keyword evidence="5 16" id="KW-0121">Carboxypeptidase</keyword>
<keyword evidence="7" id="KW-0732">Signal</keyword>
<evidence type="ECO:0000256" key="12">
    <source>
        <dbReference type="ARBA" id="ARBA00034000"/>
    </source>
</evidence>
<comment type="pathway">
    <text evidence="2">Cell wall biogenesis; peptidoglycan biosynthesis.</text>
</comment>
<evidence type="ECO:0000256" key="13">
    <source>
        <dbReference type="RuleBase" id="RU004016"/>
    </source>
</evidence>
<keyword evidence="10" id="KW-0573">Peptidoglycan synthesis</keyword>
<dbReference type="PANTHER" id="PTHR21581:SF6">
    <property type="entry name" value="TRAFFICKING PROTEIN PARTICLE COMPLEX SUBUNIT 12"/>
    <property type="match status" value="1"/>
</dbReference>
<evidence type="ECO:0000256" key="4">
    <source>
        <dbReference type="ARBA" id="ARBA00012448"/>
    </source>
</evidence>
<dbReference type="Gene3D" id="2.60.410.10">
    <property type="entry name" value="D-Ala-D-Ala carboxypeptidase, C-terminal domain"/>
    <property type="match status" value="1"/>
</dbReference>
<evidence type="ECO:0000256" key="7">
    <source>
        <dbReference type="ARBA" id="ARBA00022729"/>
    </source>
</evidence>
<keyword evidence="17" id="KW-1185">Reference proteome</keyword>
<evidence type="ECO:0000313" key="16">
    <source>
        <dbReference type="EMBL" id="MBW6408804.1"/>
    </source>
</evidence>
<evidence type="ECO:0000256" key="1">
    <source>
        <dbReference type="ARBA" id="ARBA00003217"/>
    </source>
</evidence>
<dbReference type="Proteomes" id="UP001519921">
    <property type="component" value="Unassembled WGS sequence"/>
</dbReference>
<name>A0ABS7AJF5_9CLOT</name>
<feature type="domain" description="Peptidase S11 D-Ala-D-Ala carboxypeptidase A C-terminal" evidence="15">
    <location>
        <begin position="279"/>
        <end position="369"/>
    </location>
</feature>
<keyword evidence="9" id="KW-0133">Cell shape</keyword>
<keyword evidence="14" id="KW-0812">Transmembrane</keyword>
<dbReference type="InterPro" id="IPR037167">
    <property type="entry name" value="Peptidase_S11_C_sf"/>
</dbReference>
<keyword evidence="14" id="KW-1133">Transmembrane helix</keyword>
<gene>
    <name evidence="16" type="ORF">KYD98_01705</name>
</gene>
<evidence type="ECO:0000256" key="14">
    <source>
        <dbReference type="SAM" id="Phobius"/>
    </source>
</evidence>
<protein>
    <recommendedName>
        <fullName evidence="4">serine-type D-Ala-D-Ala carboxypeptidase</fullName>
        <ecNumber evidence="4">3.4.16.4</ecNumber>
    </recommendedName>
</protein>
<keyword evidence="14" id="KW-0472">Membrane</keyword>
<dbReference type="InterPro" id="IPR012338">
    <property type="entry name" value="Beta-lactam/transpept-like"/>
</dbReference>
<dbReference type="EMBL" id="JAHXPT010000001">
    <property type="protein sequence ID" value="MBW6408804.1"/>
    <property type="molecule type" value="Genomic_DNA"/>
</dbReference>
<comment type="catalytic activity">
    <reaction evidence="12">
        <text>Preferential cleavage: (Ac)2-L-Lys-D-Ala-|-D-Ala. Also transpeptidation of peptidyl-alanyl moieties that are N-acyl substituents of D-alanine.</text>
        <dbReference type="EC" id="3.4.16.4"/>
    </reaction>
</comment>
<dbReference type="InterPro" id="IPR001967">
    <property type="entry name" value="Peptidase_S11_N"/>
</dbReference>
<comment type="caution">
    <text evidence="16">The sequence shown here is derived from an EMBL/GenBank/DDBJ whole genome shotgun (WGS) entry which is preliminary data.</text>
</comment>
<dbReference type="InterPro" id="IPR012907">
    <property type="entry name" value="Peptidase_S11_C"/>
</dbReference>
<dbReference type="SMART" id="SM00936">
    <property type="entry name" value="PBP5_C"/>
    <property type="match status" value="1"/>
</dbReference>
<reference evidence="16 17" key="1">
    <citation type="submission" date="2021-07" db="EMBL/GenBank/DDBJ databases">
        <title>Clostridium weizhouense sp. nov., an anaerobic bacterium isolated from activated sludge of Petroleum wastewater.</title>
        <authorList>
            <person name="Li Q."/>
        </authorList>
    </citation>
    <scope>NUCLEOTIDE SEQUENCE [LARGE SCALE GENOMIC DNA]</scope>
    <source>
        <strain evidence="16 17">YB-6</strain>
    </source>
</reference>
<dbReference type="PRINTS" id="PR00725">
    <property type="entry name" value="DADACBPTASE1"/>
</dbReference>
<comment type="similarity">
    <text evidence="3 13">Belongs to the peptidase S11 family.</text>
</comment>
<dbReference type="InterPro" id="IPR015956">
    <property type="entry name" value="Peniciliin-bd_prot_C_sf"/>
</dbReference>
<comment type="function">
    <text evidence="1">Removes C-terminal D-alanyl residues from sugar-peptide cell wall precursors.</text>
</comment>
<keyword evidence="8" id="KW-0378">Hydrolase</keyword>
<evidence type="ECO:0000256" key="2">
    <source>
        <dbReference type="ARBA" id="ARBA00004752"/>
    </source>
</evidence>
<dbReference type="InterPro" id="IPR018044">
    <property type="entry name" value="Peptidase_S11"/>
</dbReference>
<proteinExistence type="inferred from homology"/>
<evidence type="ECO:0000256" key="6">
    <source>
        <dbReference type="ARBA" id="ARBA00022670"/>
    </source>
</evidence>
<dbReference type="Pfam" id="PF07943">
    <property type="entry name" value="PBP5_C"/>
    <property type="match status" value="1"/>
</dbReference>
<dbReference type="Gene3D" id="3.40.710.10">
    <property type="entry name" value="DD-peptidase/beta-lactamase superfamily"/>
    <property type="match status" value="1"/>
</dbReference>
<evidence type="ECO:0000256" key="9">
    <source>
        <dbReference type="ARBA" id="ARBA00022960"/>
    </source>
</evidence>
<evidence type="ECO:0000256" key="11">
    <source>
        <dbReference type="ARBA" id="ARBA00023316"/>
    </source>
</evidence>
<sequence length="437" mass="49074">MKYILKVLNILILSLFLFPAINSYALATPPEINAEGCTLMDASTGKILYSKNSDKLLEPASTTKVMTALITLENCSLDEEVTVQEDFTKVDGTTIGLLKGDIVTIKDLLLGLLLESGNDAANALACHVSSSIEDFSVLMNKKAKELGALNTHFKNPSGLPDPEHLTTSKDLSLIMREAIKNKELLNICNVKCYEIKIKNDSSRTIWVNNKNHMINPMSKYYYPYTIAGKNGYTTKANHTYTISAEKNGHIIVASFLNALDKNKNFEDMKDILNYGFDNFDFINLYKEGQQIDSYKINEELTVPLIATKDIDYVVPKDENKNATPHIDIEEKNLSKTSFNKGDVILKGNVYLNNEKLCSVDLASAISRQYDIKDDIKHFFNKYKTNLIVGGSVLGISLLGISTYLIERKKKKKRKKKLLEITSSLPKINDNFNKRINK</sequence>
<dbReference type="EC" id="3.4.16.4" evidence="4"/>
<dbReference type="GO" id="GO:0004180">
    <property type="term" value="F:carboxypeptidase activity"/>
    <property type="evidence" value="ECO:0007669"/>
    <property type="project" value="UniProtKB-KW"/>
</dbReference>
<dbReference type="Pfam" id="PF00768">
    <property type="entry name" value="Peptidase_S11"/>
    <property type="match status" value="1"/>
</dbReference>
<evidence type="ECO:0000256" key="5">
    <source>
        <dbReference type="ARBA" id="ARBA00022645"/>
    </source>
</evidence>
<dbReference type="SUPFAM" id="SSF56601">
    <property type="entry name" value="beta-lactamase/transpeptidase-like"/>
    <property type="match status" value="1"/>
</dbReference>
<organism evidence="16 17">
    <name type="scientific">Clostridium weizhouense</name>
    <dbReference type="NCBI Taxonomy" id="2859781"/>
    <lineage>
        <taxon>Bacteria</taxon>
        <taxon>Bacillati</taxon>
        <taxon>Bacillota</taxon>
        <taxon>Clostridia</taxon>
        <taxon>Eubacteriales</taxon>
        <taxon>Clostridiaceae</taxon>
        <taxon>Clostridium</taxon>
    </lineage>
</organism>
<keyword evidence="6" id="KW-0645">Protease</keyword>
<dbReference type="RefSeq" id="WP_219777859.1">
    <property type="nucleotide sequence ID" value="NZ_JAHXPT010000001.1"/>
</dbReference>
<dbReference type="PANTHER" id="PTHR21581">
    <property type="entry name" value="D-ALANYL-D-ALANINE CARBOXYPEPTIDASE"/>
    <property type="match status" value="1"/>
</dbReference>
<evidence type="ECO:0000259" key="15">
    <source>
        <dbReference type="SMART" id="SM00936"/>
    </source>
</evidence>
<feature type="transmembrane region" description="Helical" evidence="14">
    <location>
        <begin position="386"/>
        <end position="405"/>
    </location>
</feature>
<evidence type="ECO:0000313" key="17">
    <source>
        <dbReference type="Proteomes" id="UP001519921"/>
    </source>
</evidence>
<evidence type="ECO:0000256" key="8">
    <source>
        <dbReference type="ARBA" id="ARBA00022801"/>
    </source>
</evidence>
<evidence type="ECO:0000256" key="3">
    <source>
        <dbReference type="ARBA" id="ARBA00007164"/>
    </source>
</evidence>
<dbReference type="SUPFAM" id="SSF69189">
    <property type="entry name" value="Penicillin-binding protein associated domain"/>
    <property type="match status" value="1"/>
</dbReference>
<accession>A0ABS7AJF5</accession>